<proteinExistence type="predicted"/>
<feature type="transmembrane region" description="Helical" evidence="6">
    <location>
        <begin position="124"/>
        <end position="144"/>
    </location>
</feature>
<dbReference type="PANTHER" id="PTHR30250">
    <property type="entry name" value="PST FAMILY PREDICTED COLANIC ACID TRANSPORTER"/>
    <property type="match status" value="1"/>
</dbReference>
<evidence type="ECO:0000313" key="7">
    <source>
        <dbReference type="EMBL" id="GFB09580.1"/>
    </source>
</evidence>
<keyword evidence="3 6" id="KW-0812">Transmembrane</keyword>
<feature type="transmembrane region" description="Helical" evidence="6">
    <location>
        <begin position="204"/>
        <end position="222"/>
    </location>
</feature>
<organism evidence="7">
    <name type="scientific">Tanacetum cinerariifolium</name>
    <name type="common">Dalmatian daisy</name>
    <name type="synonym">Chrysanthemum cinerariifolium</name>
    <dbReference type="NCBI Taxonomy" id="118510"/>
    <lineage>
        <taxon>Eukaryota</taxon>
        <taxon>Viridiplantae</taxon>
        <taxon>Streptophyta</taxon>
        <taxon>Embryophyta</taxon>
        <taxon>Tracheophyta</taxon>
        <taxon>Spermatophyta</taxon>
        <taxon>Magnoliopsida</taxon>
        <taxon>eudicotyledons</taxon>
        <taxon>Gunneridae</taxon>
        <taxon>Pentapetalae</taxon>
        <taxon>asterids</taxon>
        <taxon>campanulids</taxon>
        <taxon>Asterales</taxon>
        <taxon>Asteraceae</taxon>
        <taxon>Asteroideae</taxon>
        <taxon>Anthemideae</taxon>
        <taxon>Anthemidinae</taxon>
        <taxon>Tanacetum</taxon>
    </lineage>
</organism>
<keyword evidence="2" id="KW-1003">Cell membrane</keyword>
<comment type="subcellular location">
    <subcellularLocation>
        <location evidence="1">Cell membrane</location>
        <topology evidence="1">Multi-pass membrane protein</topology>
    </subcellularLocation>
</comment>
<dbReference type="AlphaFoldDB" id="A0A699KXF6"/>
<dbReference type="PANTHER" id="PTHR30250:SF11">
    <property type="entry name" value="O-ANTIGEN TRANSPORTER-RELATED"/>
    <property type="match status" value="1"/>
</dbReference>
<evidence type="ECO:0000256" key="5">
    <source>
        <dbReference type="ARBA" id="ARBA00023136"/>
    </source>
</evidence>
<feature type="transmembrane region" description="Helical" evidence="6">
    <location>
        <begin position="69"/>
        <end position="87"/>
    </location>
</feature>
<feature type="transmembrane region" description="Helical" evidence="6">
    <location>
        <begin position="99"/>
        <end position="118"/>
    </location>
</feature>
<reference evidence="7" key="1">
    <citation type="journal article" date="2019" name="Sci. Rep.">
        <title>Draft genome of Tanacetum cinerariifolium, the natural source of mosquito coil.</title>
        <authorList>
            <person name="Yamashiro T."/>
            <person name="Shiraishi A."/>
            <person name="Satake H."/>
            <person name="Nakayama K."/>
        </authorList>
    </citation>
    <scope>NUCLEOTIDE SEQUENCE</scope>
</reference>
<dbReference type="EMBL" id="BKCJ010551028">
    <property type="protein sequence ID" value="GFB09580.1"/>
    <property type="molecule type" value="Genomic_DNA"/>
</dbReference>
<evidence type="ECO:0000256" key="6">
    <source>
        <dbReference type="SAM" id="Phobius"/>
    </source>
</evidence>
<evidence type="ECO:0000256" key="4">
    <source>
        <dbReference type="ARBA" id="ARBA00022989"/>
    </source>
</evidence>
<protein>
    <submittedName>
        <fullName evidence="7">Uncharacterized protein</fullName>
    </submittedName>
</protein>
<feature type="transmembrane region" description="Helical" evidence="6">
    <location>
        <begin position="228"/>
        <end position="248"/>
    </location>
</feature>
<dbReference type="GO" id="GO:0005886">
    <property type="term" value="C:plasma membrane"/>
    <property type="evidence" value="ECO:0007669"/>
    <property type="project" value="UniProtKB-SubCell"/>
</dbReference>
<accession>A0A699KXF6</accession>
<gene>
    <name evidence="7" type="ORF">Tci_681551</name>
</gene>
<keyword evidence="5 6" id="KW-0472">Membrane</keyword>
<keyword evidence="4 6" id="KW-1133">Transmembrane helix</keyword>
<name>A0A699KXF6_TANCI</name>
<dbReference type="InterPro" id="IPR050833">
    <property type="entry name" value="Poly_Biosynth_Transport"/>
</dbReference>
<comment type="caution">
    <text evidence="7">The sequence shown here is derived from an EMBL/GenBank/DDBJ whole genome shotgun (WGS) entry which is preliminary data.</text>
</comment>
<evidence type="ECO:0000256" key="3">
    <source>
        <dbReference type="ARBA" id="ARBA00022692"/>
    </source>
</evidence>
<sequence length="286" mass="31127">MLGLADSIRAGFVTTAFVRSYSGATPKRAAEVVGSSWVISLIITLAMLFIGLCALLIVGNLENEGMNLFVKWAGITLFLMLPSFIGTSILQAEQRFDKLLYVRVLQLGPAALAVYNLAQRFMTVVHLLIGSSVATAMPTLSNAYNQKDVQQFSFLLKKYIGGAKYINTEAANLLRISIALSIIFPIDRFSGIALDIINRPKINLIKVFIMVAVNIVFDFIGLYATNNIYGVALASIATVLSGALYGYIQINKDVKLTLRAILVTGILECKSILNQGLVFFKSVSKA</sequence>
<evidence type="ECO:0000256" key="2">
    <source>
        <dbReference type="ARBA" id="ARBA00022475"/>
    </source>
</evidence>
<feature type="transmembrane region" description="Helical" evidence="6">
    <location>
        <begin position="37"/>
        <end position="57"/>
    </location>
</feature>
<evidence type="ECO:0000256" key="1">
    <source>
        <dbReference type="ARBA" id="ARBA00004651"/>
    </source>
</evidence>